<gene>
    <name evidence="2" type="ORF">AB8U03_11025</name>
</gene>
<dbReference type="RefSeq" id="WP_369704617.1">
    <property type="nucleotide sequence ID" value="NZ_JBGEWD010000010.1"/>
</dbReference>
<comment type="caution">
    <text evidence="2">The sequence shown here is derived from an EMBL/GenBank/DDBJ whole genome shotgun (WGS) entry which is preliminary data.</text>
</comment>
<dbReference type="SUPFAM" id="SSF55174">
    <property type="entry name" value="Alpha-L RNA-binding motif"/>
    <property type="match status" value="1"/>
</dbReference>
<dbReference type="InterPro" id="IPR036986">
    <property type="entry name" value="S4_RNA-bd_sf"/>
</dbReference>
<evidence type="ECO:0000313" key="3">
    <source>
        <dbReference type="Proteomes" id="UP001564657"/>
    </source>
</evidence>
<name>A0ABV4BQE3_9CLOT</name>
<dbReference type="Gene3D" id="3.10.290.10">
    <property type="entry name" value="RNA-binding S4 domain"/>
    <property type="match status" value="1"/>
</dbReference>
<keyword evidence="1" id="KW-0694">RNA-binding</keyword>
<reference evidence="2 3" key="1">
    <citation type="submission" date="2024-08" db="EMBL/GenBank/DDBJ databases">
        <title>Clostridium lapicellarii sp. nov., and Clostridium renhuaiense sp. nov., two species isolated from the mud in a fermentation cellar used for producing sauce-flavour Chinese liquors.</title>
        <authorList>
            <person name="Yang F."/>
            <person name="Wang H."/>
            <person name="Chen L.Q."/>
            <person name="Zhou N."/>
            <person name="Lu J.J."/>
            <person name="Pu X.X."/>
            <person name="Wan B."/>
            <person name="Wang L."/>
            <person name="Liu S.J."/>
        </authorList>
    </citation>
    <scope>NUCLEOTIDE SEQUENCE [LARGE SCALE GENOMIC DNA]</scope>
    <source>
        <strain evidence="2 3">MT-5</strain>
    </source>
</reference>
<dbReference type="PROSITE" id="PS50889">
    <property type="entry name" value="S4"/>
    <property type="match status" value="1"/>
</dbReference>
<dbReference type="CDD" id="cd00165">
    <property type="entry name" value="S4"/>
    <property type="match status" value="1"/>
</dbReference>
<dbReference type="Pfam" id="PF13275">
    <property type="entry name" value="S4_2"/>
    <property type="match status" value="1"/>
</dbReference>
<accession>A0ABV4BQE3</accession>
<evidence type="ECO:0000313" key="2">
    <source>
        <dbReference type="EMBL" id="MEY8000723.1"/>
    </source>
</evidence>
<protein>
    <submittedName>
        <fullName evidence="2">RNA-binding S4 domain-containing protein</fullName>
    </submittedName>
</protein>
<keyword evidence="3" id="KW-1185">Reference proteome</keyword>
<evidence type="ECO:0000256" key="1">
    <source>
        <dbReference type="PROSITE-ProRule" id="PRU00182"/>
    </source>
</evidence>
<proteinExistence type="predicted"/>
<dbReference type="EMBL" id="JBGEWD010000010">
    <property type="protein sequence ID" value="MEY8000723.1"/>
    <property type="molecule type" value="Genomic_DNA"/>
</dbReference>
<dbReference type="Proteomes" id="UP001564657">
    <property type="component" value="Unassembled WGS sequence"/>
</dbReference>
<organism evidence="2 3">
    <name type="scientific">Clostridium moutaii</name>
    <dbReference type="NCBI Taxonomy" id="3240932"/>
    <lineage>
        <taxon>Bacteria</taxon>
        <taxon>Bacillati</taxon>
        <taxon>Bacillota</taxon>
        <taxon>Clostridia</taxon>
        <taxon>Eubacteriales</taxon>
        <taxon>Clostridiaceae</taxon>
        <taxon>Clostridium</taxon>
    </lineage>
</organism>
<sequence>MNEIKINTDVIKLDSFLKWCGAVSQGSEAKLFIKDGMVRVNGEVETRRSKKLYKGFTVEFKKETYKII</sequence>